<dbReference type="Pfam" id="PF07811">
    <property type="entry name" value="TadE"/>
    <property type="match status" value="1"/>
</dbReference>
<dbReference type="InterPro" id="IPR012495">
    <property type="entry name" value="TadE-like_dom"/>
</dbReference>
<dbReference type="Gene3D" id="2.60.40.10">
    <property type="entry name" value="Immunoglobulins"/>
    <property type="match status" value="1"/>
</dbReference>
<gene>
    <name evidence="3" type="ordered locus">Adeg_0794</name>
</gene>
<organism evidence="3 4">
    <name type="scientific">Ammonifex degensii (strain DSM 10501 / KC4)</name>
    <dbReference type="NCBI Taxonomy" id="429009"/>
    <lineage>
        <taxon>Bacteria</taxon>
        <taxon>Bacillati</taxon>
        <taxon>Bacillota</taxon>
        <taxon>Clostridia</taxon>
        <taxon>Thermoanaerobacterales</taxon>
        <taxon>Thermoanaerobacteraceae</taxon>
        <taxon>Ammonifex</taxon>
    </lineage>
</organism>
<proteinExistence type="predicted"/>
<keyword evidence="4" id="KW-1185">Reference proteome</keyword>
<dbReference type="Proteomes" id="UP000002620">
    <property type="component" value="Chromosome"/>
</dbReference>
<keyword evidence="1" id="KW-1133">Transmembrane helix</keyword>
<dbReference type="KEGG" id="adg:Adeg_0794"/>
<dbReference type="InterPro" id="IPR013783">
    <property type="entry name" value="Ig-like_fold"/>
</dbReference>
<protein>
    <recommendedName>
        <fullName evidence="2">TadE-like domain-containing protein</fullName>
    </recommendedName>
</protein>
<feature type="transmembrane region" description="Helical" evidence="1">
    <location>
        <begin position="22"/>
        <end position="46"/>
    </location>
</feature>
<dbReference type="AlphaFoldDB" id="C9RCF9"/>
<evidence type="ECO:0000259" key="2">
    <source>
        <dbReference type="Pfam" id="PF07811"/>
    </source>
</evidence>
<sequence>MRGLGGVCGLLAERLKEKRGDFAVYALTFPLFLFLVFAGTVGVIAWNAKQVVTEAAREGVRLASVGASDAAVKQKVASVVVPHLLGAKKVPSSGEVGKSYDLRGLLVRDKGKLWVSGVEVRGASGSVQAKLQSLVGKEVGLTGQYKEEQLGKTPMAVVPGSPQQGGQGQKEVVGTGGRLCLRAYGHNVSLTSQAWSPPPGAKILRVHLKGNSERGWDWGYLQGWDGSKWVDLAKRSGAYDEWVAVPGGVTQIRTRLTTDRSVLWDPTYVDAPEVEVEVQGDRYGVEYPRSAQAPAGVRKGESFTVEVYAVNRCSFSWTPEGRVGMAYHWYDDKGKPVLWDGERDYVKTTVPPGGGYTFRVPVKAPDAPGKYTLVLDLVREGVTWFEQKGCPVLKAQVDVVDSFPRFFEATSAEEASNAKEFRTVEVTTFDPDRDVVISRVGDRVSVEVRYHVPSFFPVGRLLGKDVWGPEITVKGTASAYREPV</sequence>
<evidence type="ECO:0000313" key="3">
    <source>
        <dbReference type="EMBL" id="ACX51936.1"/>
    </source>
</evidence>
<keyword evidence="1" id="KW-0472">Membrane</keyword>
<dbReference type="HOGENOM" id="CLU_563420_0_0_9"/>
<reference evidence="3 4" key="1">
    <citation type="submission" date="2009-10" db="EMBL/GenBank/DDBJ databases">
        <title>Complete sequence of chromosome of Ammonifex degensii KC4.</title>
        <authorList>
            <consortium name="US DOE Joint Genome Institute"/>
            <person name="Kerfeld C."/>
            <person name="Goodner B."/>
            <person name="Huber H."/>
            <person name="Stetter K."/>
            <person name="Lucas S."/>
            <person name="Copeland A."/>
            <person name="Lapidus A."/>
            <person name="Glavina del Rio T."/>
            <person name="Dalin E."/>
            <person name="Tice H."/>
            <person name="Bruce D."/>
            <person name="Goodwin L."/>
            <person name="Pitluck S."/>
            <person name="Saunders E."/>
            <person name="Brettin T."/>
            <person name="Detter J.C."/>
            <person name="Han C."/>
            <person name="Larimer F."/>
            <person name="Land M."/>
            <person name="Hauser L."/>
            <person name="Kyrpides N."/>
            <person name="Ovchinnikova G."/>
            <person name="Richardson P."/>
        </authorList>
    </citation>
    <scope>NUCLEOTIDE SEQUENCE [LARGE SCALE GENOMIC DNA]</scope>
    <source>
        <strain evidence="4">DSM 10501 / KC4</strain>
    </source>
</reference>
<dbReference type="EMBL" id="CP001785">
    <property type="protein sequence ID" value="ACX51936.1"/>
    <property type="molecule type" value="Genomic_DNA"/>
</dbReference>
<name>C9RCF9_AMMDK</name>
<accession>C9RCF9</accession>
<evidence type="ECO:0000256" key="1">
    <source>
        <dbReference type="SAM" id="Phobius"/>
    </source>
</evidence>
<keyword evidence="1" id="KW-0812">Transmembrane</keyword>
<dbReference type="eggNOG" id="COG1361">
    <property type="taxonomic scope" value="Bacteria"/>
</dbReference>
<feature type="domain" description="TadE-like" evidence="2">
    <location>
        <begin position="26"/>
        <end position="61"/>
    </location>
</feature>
<evidence type="ECO:0000313" key="4">
    <source>
        <dbReference type="Proteomes" id="UP000002620"/>
    </source>
</evidence>
<dbReference type="STRING" id="429009.Adeg_0794"/>